<organism evidence="7">
    <name type="scientific">Blastobotrys adeninivorans</name>
    <name type="common">Yeast</name>
    <name type="synonym">Arxula adeninivorans</name>
    <dbReference type="NCBI Taxonomy" id="409370"/>
    <lineage>
        <taxon>Eukaryota</taxon>
        <taxon>Fungi</taxon>
        <taxon>Dikarya</taxon>
        <taxon>Ascomycota</taxon>
        <taxon>Saccharomycotina</taxon>
        <taxon>Dipodascomycetes</taxon>
        <taxon>Dipodascales</taxon>
        <taxon>Trichomonascaceae</taxon>
        <taxon>Blastobotrys</taxon>
    </lineage>
</organism>
<feature type="transmembrane region" description="Helical" evidence="5">
    <location>
        <begin position="325"/>
        <end position="348"/>
    </location>
</feature>
<dbReference type="InterPro" id="IPR020846">
    <property type="entry name" value="MFS_dom"/>
</dbReference>
<dbReference type="AlphaFoldDB" id="A0A060TBH7"/>
<feature type="transmembrane region" description="Helical" evidence="5">
    <location>
        <begin position="403"/>
        <end position="421"/>
    </location>
</feature>
<evidence type="ECO:0000256" key="3">
    <source>
        <dbReference type="ARBA" id="ARBA00022989"/>
    </source>
</evidence>
<sequence length="497" mass="54275">MANMEKNDIEHVAEVMAADGDSCHPKPKLSKTGVVLHPQPTDDPADPLNWSTLKKHAAMFSVCWLAFFTYVSVTAIVPATVELGIEFSVPKDTAVYIGNAPVAMFGVGPFIWTPLSHILGRRTVLIVANLVSLAGTLGVAGSNSYSACMVCRLISSLGGSAFWGLGPSIASDMFFRHERGKKIGITSIFIVTAPYFGSIIGGCIISDPGMGWRWTQWLSGILIGIGFVIQIVFLPETIYFRDEPETGFQNRSKFKILRLLGIYKPKNTGGGFFTEMFRPFVQFTHIYIFVPCFWFGLCYMSHVGITALLPLIYEAPPYNFNARGVGLGGGVSGLLGALVGEVLAGPTVDYIAKRADHSAKGYWPEKRLMATLGGLFACPIGLLIFGLTIQFTTSWVAPLVGQAVYIFGIEILTTSIQTYILESDPVRGVESTLVFNFGRNLMSFCTPFYMTKFVENAGGGWAFGTMALIIVVFYPAVIYLQLNGPKLRKQSQSKLDY</sequence>
<dbReference type="EMBL" id="HG937694">
    <property type="protein sequence ID" value="CDP38139.1"/>
    <property type="molecule type" value="Genomic_DNA"/>
</dbReference>
<feature type="transmembrane region" description="Helical" evidence="5">
    <location>
        <begin position="286"/>
        <end position="313"/>
    </location>
</feature>
<feature type="transmembrane region" description="Helical" evidence="5">
    <location>
        <begin position="368"/>
        <end position="391"/>
    </location>
</feature>
<dbReference type="Pfam" id="PF07690">
    <property type="entry name" value="MFS_1"/>
    <property type="match status" value="1"/>
</dbReference>
<feature type="transmembrane region" description="Helical" evidence="5">
    <location>
        <begin position="57"/>
        <end position="81"/>
    </location>
</feature>
<dbReference type="PANTHER" id="PTHR23502">
    <property type="entry name" value="MAJOR FACILITATOR SUPERFAMILY"/>
    <property type="match status" value="1"/>
</dbReference>
<keyword evidence="2 5" id="KW-0812">Transmembrane</keyword>
<dbReference type="GO" id="GO:0005886">
    <property type="term" value="C:plasma membrane"/>
    <property type="evidence" value="ECO:0007669"/>
    <property type="project" value="TreeGrafter"/>
</dbReference>
<evidence type="ECO:0000313" key="7">
    <source>
        <dbReference type="EMBL" id="CDP38139.1"/>
    </source>
</evidence>
<reference evidence="7" key="1">
    <citation type="submission" date="2014-02" db="EMBL/GenBank/DDBJ databases">
        <authorList>
            <person name="Genoscope - CEA"/>
        </authorList>
    </citation>
    <scope>NUCLEOTIDE SEQUENCE</scope>
    <source>
        <strain evidence="7">LS3</strain>
    </source>
</reference>
<feature type="transmembrane region" description="Helical" evidence="5">
    <location>
        <begin position="462"/>
        <end position="482"/>
    </location>
</feature>
<feature type="domain" description="Major facilitator superfamily (MFS) profile" evidence="6">
    <location>
        <begin position="58"/>
        <end position="488"/>
    </location>
</feature>
<feature type="transmembrane region" description="Helical" evidence="5">
    <location>
        <begin position="124"/>
        <end position="141"/>
    </location>
</feature>
<feature type="transmembrane region" description="Helical" evidence="5">
    <location>
        <begin position="183"/>
        <end position="205"/>
    </location>
</feature>
<keyword evidence="3 5" id="KW-1133">Transmembrane helix</keyword>
<dbReference type="SUPFAM" id="SSF103473">
    <property type="entry name" value="MFS general substrate transporter"/>
    <property type="match status" value="1"/>
</dbReference>
<evidence type="ECO:0000256" key="5">
    <source>
        <dbReference type="SAM" id="Phobius"/>
    </source>
</evidence>
<dbReference type="PhylomeDB" id="A0A060TBH7"/>
<dbReference type="InterPro" id="IPR011701">
    <property type="entry name" value="MFS"/>
</dbReference>
<evidence type="ECO:0000256" key="2">
    <source>
        <dbReference type="ARBA" id="ARBA00022692"/>
    </source>
</evidence>
<proteinExistence type="predicted"/>
<comment type="subcellular location">
    <subcellularLocation>
        <location evidence="1">Membrane</location>
        <topology evidence="1">Multi-pass membrane protein</topology>
    </subcellularLocation>
</comment>
<name>A0A060TBH7_BLAAD</name>
<dbReference type="PROSITE" id="PS50850">
    <property type="entry name" value="MFS"/>
    <property type="match status" value="1"/>
</dbReference>
<evidence type="ECO:0000256" key="4">
    <source>
        <dbReference type="ARBA" id="ARBA00023136"/>
    </source>
</evidence>
<evidence type="ECO:0000259" key="6">
    <source>
        <dbReference type="PROSITE" id="PS50850"/>
    </source>
</evidence>
<protein>
    <submittedName>
        <fullName evidence="7">ARAD1D27918p</fullName>
    </submittedName>
</protein>
<dbReference type="InterPro" id="IPR036259">
    <property type="entry name" value="MFS_trans_sf"/>
</dbReference>
<feature type="transmembrane region" description="Helical" evidence="5">
    <location>
        <begin position="217"/>
        <end position="234"/>
    </location>
</feature>
<accession>A0A060TBH7</accession>
<evidence type="ECO:0000256" key="1">
    <source>
        <dbReference type="ARBA" id="ARBA00004141"/>
    </source>
</evidence>
<dbReference type="GO" id="GO:0022857">
    <property type="term" value="F:transmembrane transporter activity"/>
    <property type="evidence" value="ECO:0007669"/>
    <property type="project" value="InterPro"/>
</dbReference>
<feature type="transmembrane region" description="Helical" evidence="5">
    <location>
        <begin position="93"/>
        <end position="112"/>
    </location>
</feature>
<dbReference type="PANTHER" id="PTHR23502:SF181">
    <property type="entry name" value="MAJOR FACILITATOR SUPERFAMILY (MFS) PROFILE DOMAIN-CONTAINING PROTEIN"/>
    <property type="match status" value="1"/>
</dbReference>
<reference evidence="7" key="2">
    <citation type="submission" date="2014-06" db="EMBL/GenBank/DDBJ databases">
        <title>The complete genome of Blastobotrys (Arxula) adeninivorans LS3 - a yeast of biotechnological interest.</title>
        <authorList>
            <person name="Kunze G."/>
            <person name="Gaillardin C."/>
            <person name="Czernicka M."/>
            <person name="Durrens P."/>
            <person name="Martin T."/>
            <person name="Boer E."/>
            <person name="Gabaldon T."/>
            <person name="Cruz J."/>
            <person name="Talla E."/>
            <person name="Marck C."/>
            <person name="Goffeau A."/>
            <person name="Barbe V."/>
            <person name="Baret P."/>
            <person name="Baronian K."/>
            <person name="Beier S."/>
            <person name="Bleykasten C."/>
            <person name="Bode R."/>
            <person name="Casaregola S."/>
            <person name="Despons L."/>
            <person name="Fairhead C."/>
            <person name="Giersberg M."/>
            <person name="Gierski P."/>
            <person name="Hahnel U."/>
            <person name="Hartmann A."/>
            <person name="Jankowska D."/>
            <person name="Jubin C."/>
            <person name="Jung P."/>
            <person name="Lafontaine I."/>
            <person name="Leh-Louis V."/>
            <person name="Lemaire M."/>
            <person name="Marcet-Houben M."/>
            <person name="Mascher M."/>
            <person name="Morel G."/>
            <person name="Richard G.-F."/>
            <person name="Riechen J."/>
            <person name="Sacerdot C."/>
            <person name="Sarkar A."/>
            <person name="Savel G."/>
            <person name="Schacherer J."/>
            <person name="Sherman D."/>
            <person name="Straub M.-L."/>
            <person name="Stein N."/>
            <person name="Thierry A."/>
            <person name="Trautwein-Schult A."/>
            <person name="Westhof E."/>
            <person name="Worch S."/>
            <person name="Dujon B."/>
            <person name="Souciet J.-L."/>
            <person name="Wincker P."/>
            <person name="Scholz U."/>
            <person name="Neuveglise N."/>
        </authorList>
    </citation>
    <scope>NUCLEOTIDE SEQUENCE</scope>
    <source>
        <strain evidence="7">LS3</strain>
    </source>
</reference>
<gene>
    <name evidence="7" type="ORF">GNLVRS02_ARAD1D27918g</name>
</gene>
<keyword evidence="4 5" id="KW-0472">Membrane</keyword>
<dbReference type="Gene3D" id="1.20.1250.20">
    <property type="entry name" value="MFS general substrate transporter like domains"/>
    <property type="match status" value="1"/>
</dbReference>